<accession>H1DJZ9</accession>
<dbReference type="eggNOG" id="COG1377">
    <property type="taxonomic scope" value="Bacteria"/>
</dbReference>
<feature type="transmembrane region" description="Helical" evidence="1">
    <location>
        <begin position="125"/>
        <end position="145"/>
    </location>
</feature>
<keyword evidence="1" id="KW-1133">Transmembrane helix</keyword>
<dbReference type="PATRIC" id="fig|742817.3.peg.2768"/>
<dbReference type="HOGENOM" id="CLU_081217_0_0_10"/>
<reference evidence="2 3" key="1">
    <citation type="submission" date="2012-01" db="EMBL/GenBank/DDBJ databases">
        <title>The Genome Sequence of Odoribacter laneus YIT 12061.</title>
        <authorList>
            <consortium name="The Broad Institute Genome Sequencing Platform"/>
            <person name="Earl A."/>
            <person name="Ward D."/>
            <person name="Feldgarden M."/>
            <person name="Gevers D."/>
            <person name="Morotomi M."/>
            <person name="Young S.K."/>
            <person name="Zeng Q."/>
            <person name="Gargeya S."/>
            <person name="Fitzgerald M."/>
            <person name="Haas B."/>
            <person name="Abouelleil A."/>
            <person name="Alvarado L."/>
            <person name="Arachchi H.M."/>
            <person name="Berlin A."/>
            <person name="Chapman S.B."/>
            <person name="Gearin G."/>
            <person name="Goldberg J."/>
            <person name="Griggs A."/>
            <person name="Gujja S."/>
            <person name="Hansen M."/>
            <person name="Heiman D."/>
            <person name="Howarth C."/>
            <person name="Larimer J."/>
            <person name="Lui A."/>
            <person name="MacDonald P.J.P."/>
            <person name="McCowen C."/>
            <person name="Montmayeur A."/>
            <person name="Murphy C."/>
            <person name="Neiman D."/>
            <person name="Pearson M."/>
            <person name="Priest M."/>
            <person name="Roberts A."/>
            <person name="Saif S."/>
            <person name="Shea T."/>
            <person name="Sisk P."/>
            <person name="Stolte C."/>
            <person name="Sykes S."/>
            <person name="Wortman J."/>
            <person name="Nusbaum C."/>
            <person name="Birren B."/>
        </authorList>
    </citation>
    <scope>NUCLEOTIDE SEQUENCE [LARGE SCALE GENOMIC DNA]</scope>
    <source>
        <strain evidence="2 3">YIT 12061</strain>
    </source>
</reference>
<dbReference type="AlphaFoldDB" id="H1DJZ9"/>
<feature type="transmembrane region" description="Helical" evidence="1">
    <location>
        <begin position="226"/>
        <end position="248"/>
    </location>
</feature>
<sequence>MEKIDLYQRRSFGDLLTDTFVFIKQEFKSFLICFCYLALPVLGMDVLIKSTFLRDLIFYSEGKSAADIFNFNGNILWSYFFNLVVVYWIMLTTLSYIRVYQEKCETGDKNRISVREVWIVMRRKGLSLGIWGIGYVCISLVATLFLIIPGIYFFITLTFGGYLIVMADRKIKEGFSLSFIGGEWWSTFGYGIILNLIISLLSYIFLIPTWVLYIPSLVTGNPENNYIASAFLLLASLGQNFLYTIYFIGISLKFFSIREGREHHSLYKKINSIGENAI</sequence>
<gene>
    <name evidence="2" type="ORF">HMPREF9449_02585</name>
</gene>
<dbReference type="EMBL" id="ADMC01000027">
    <property type="protein sequence ID" value="EHP45999.1"/>
    <property type="molecule type" value="Genomic_DNA"/>
</dbReference>
<evidence type="ECO:0000313" key="2">
    <source>
        <dbReference type="EMBL" id="EHP45999.1"/>
    </source>
</evidence>
<evidence type="ECO:0008006" key="4">
    <source>
        <dbReference type="Google" id="ProtNLM"/>
    </source>
</evidence>
<protein>
    <recommendedName>
        <fullName evidence="4">Glycerophosphoryl diester phosphodiesterase membrane domain-containing protein</fullName>
    </recommendedName>
</protein>
<feature type="transmembrane region" description="Helical" evidence="1">
    <location>
        <begin position="76"/>
        <end position="97"/>
    </location>
</feature>
<dbReference type="RefSeq" id="WP_009137729.1">
    <property type="nucleotide sequence ID" value="NZ_JH594597.1"/>
</dbReference>
<dbReference type="STRING" id="742817.HMPREF9449_02585"/>
<dbReference type="GeneID" id="98070121"/>
<feature type="transmembrane region" description="Helical" evidence="1">
    <location>
        <begin position="30"/>
        <end position="48"/>
    </location>
</feature>
<proteinExistence type="predicted"/>
<keyword evidence="1" id="KW-0812">Transmembrane</keyword>
<evidence type="ECO:0000313" key="3">
    <source>
        <dbReference type="Proteomes" id="UP000004892"/>
    </source>
</evidence>
<comment type="caution">
    <text evidence="2">The sequence shown here is derived from an EMBL/GenBank/DDBJ whole genome shotgun (WGS) entry which is preliminary data.</text>
</comment>
<keyword evidence="1" id="KW-0472">Membrane</keyword>
<keyword evidence="3" id="KW-1185">Reference proteome</keyword>
<evidence type="ECO:0000256" key="1">
    <source>
        <dbReference type="SAM" id="Phobius"/>
    </source>
</evidence>
<feature type="transmembrane region" description="Helical" evidence="1">
    <location>
        <begin position="188"/>
        <end position="214"/>
    </location>
</feature>
<feature type="transmembrane region" description="Helical" evidence="1">
    <location>
        <begin position="151"/>
        <end position="167"/>
    </location>
</feature>
<name>H1DJZ9_9BACT</name>
<organism evidence="2 3">
    <name type="scientific">Odoribacter laneus YIT 12061</name>
    <dbReference type="NCBI Taxonomy" id="742817"/>
    <lineage>
        <taxon>Bacteria</taxon>
        <taxon>Pseudomonadati</taxon>
        <taxon>Bacteroidota</taxon>
        <taxon>Bacteroidia</taxon>
        <taxon>Bacteroidales</taxon>
        <taxon>Odoribacteraceae</taxon>
        <taxon>Odoribacter</taxon>
    </lineage>
</organism>
<dbReference type="Proteomes" id="UP000004892">
    <property type="component" value="Unassembled WGS sequence"/>
</dbReference>